<feature type="domain" description="DUF1731" evidence="2">
    <location>
        <begin position="252"/>
        <end position="299"/>
    </location>
</feature>
<reference evidence="3 4" key="1">
    <citation type="submission" date="2020-06" db="EMBL/GenBank/DDBJ databases">
        <authorList>
            <consortium name="Wellcome Sanger Institute Data Sharing"/>
        </authorList>
    </citation>
    <scope>NUCLEOTIDE SEQUENCE [LARGE SCALE GENOMIC DNA]</scope>
</reference>
<dbReference type="Pfam" id="PF01370">
    <property type="entry name" value="Epimerase"/>
    <property type="match status" value="1"/>
</dbReference>
<organism evidence="3 4">
    <name type="scientific">Denticeps clupeoides</name>
    <name type="common">denticle herring</name>
    <dbReference type="NCBI Taxonomy" id="299321"/>
    <lineage>
        <taxon>Eukaryota</taxon>
        <taxon>Metazoa</taxon>
        <taxon>Chordata</taxon>
        <taxon>Craniata</taxon>
        <taxon>Vertebrata</taxon>
        <taxon>Euteleostomi</taxon>
        <taxon>Actinopterygii</taxon>
        <taxon>Neopterygii</taxon>
        <taxon>Teleostei</taxon>
        <taxon>Clupei</taxon>
        <taxon>Clupeiformes</taxon>
        <taxon>Denticipitoidei</taxon>
        <taxon>Denticipitidae</taxon>
        <taxon>Denticeps</taxon>
    </lineage>
</organism>
<evidence type="ECO:0000313" key="4">
    <source>
        <dbReference type="Proteomes" id="UP000694580"/>
    </source>
</evidence>
<gene>
    <name evidence="3" type="primary">SDR39U1</name>
</gene>
<dbReference type="SUPFAM" id="SSF51735">
    <property type="entry name" value="NAD(P)-binding Rossmann-fold domains"/>
    <property type="match status" value="1"/>
</dbReference>
<reference evidence="3" key="3">
    <citation type="submission" date="2025-09" db="UniProtKB">
        <authorList>
            <consortium name="Ensembl"/>
        </authorList>
    </citation>
    <scope>IDENTIFICATION</scope>
</reference>
<dbReference type="Ensembl" id="ENSDCDT00010008417.1">
    <property type="protein sequence ID" value="ENSDCDP00010008026.1"/>
    <property type="gene ID" value="ENSDCDG00010003590.1"/>
</dbReference>
<reference evidence="3" key="2">
    <citation type="submission" date="2025-08" db="UniProtKB">
        <authorList>
            <consortium name="Ensembl"/>
        </authorList>
    </citation>
    <scope>IDENTIFICATION</scope>
</reference>
<sequence>MRVLVGGGSGFVGRELTRLLRKRGHEVTIISRQAGPGKITWGELESGGLPPCEGAVNLAGENIMNPLRWWNDQYKKDLLTSRVDSTRTMAKAIASSSSPPHAWILVTGVACYKPSPTAQYDEESRWTPFDFLSQLVKDWEEAARLPEDIAKVTRQVIIRPGAVLGRDGGAMKQMLTPFWLGLGGTLGSGRQPFPWIHVSDLASIIMHALDPPTKPPSTGPEVFNGVAPAQNTNYEFTKQLGRVLRRPTIFPVPEFVINSLLGAERAAILTQGQKVTPKSTLASGFQYQYPDLTSALQEIVGT</sequence>
<dbReference type="CDD" id="cd05242">
    <property type="entry name" value="SDR_a8"/>
    <property type="match status" value="1"/>
</dbReference>
<dbReference type="InterPro" id="IPR010099">
    <property type="entry name" value="SDR39U1"/>
</dbReference>
<dbReference type="Pfam" id="PF08338">
    <property type="entry name" value="DUF1731"/>
    <property type="match status" value="1"/>
</dbReference>
<evidence type="ECO:0000259" key="1">
    <source>
        <dbReference type="Pfam" id="PF01370"/>
    </source>
</evidence>
<evidence type="ECO:0000313" key="3">
    <source>
        <dbReference type="Ensembl" id="ENSDCDP00010008026.1"/>
    </source>
</evidence>
<dbReference type="GeneID" id="114787990"/>
<proteinExistence type="predicted"/>
<evidence type="ECO:0000259" key="2">
    <source>
        <dbReference type="Pfam" id="PF08338"/>
    </source>
</evidence>
<dbReference type="PANTHER" id="PTHR11092:SF0">
    <property type="entry name" value="EPIMERASE FAMILY PROTEIN SDR39U1"/>
    <property type="match status" value="1"/>
</dbReference>
<dbReference type="RefSeq" id="XP_028831868.1">
    <property type="nucleotide sequence ID" value="XM_028976035.1"/>
</dbReference>
<name>A0AAY4AKZ4_9TELE</name>
<dbReference type="NCBIfam" id="TIGR01777">
    <property type="entry name" value="yfcH"/>
    <property type="match status" value="1"/>
</dbReference>
<dbReference type="Gene3D" id="3.40.50.720">
    <property type="entry name" value="NAD(P)-binding Rossmann-like Domain"/>
    <property type="match status" value="1"/>
</dbReference>
<dbReference type="GeneTree" id="ENSGT00390000000337"/>
<dbReference type="InterPro" id="IPR001509">
    <property type="entry name" value="Epimerase_deHydtase"/>
</dbReference>
<protein>
    <recommendedName>
        <fullName evidence="5">Short chain dehydrogenase/reductase family 39U, member 1</fullName>
    </recommendedName>
</protein>
<dbReference type="Proteomes" id="UP000694580">
    <property type="component" value="Chromosome 4"/>
</dbReference>
<evidence type="ECO:0008006" key="5">
    <source>
        <dbReference type="Google" id="ProtNLM"/>
    </source>
</evidence>
<dbReference type="InterPro" id="IPR013549">
    <property type="entry name" value="DUF1731"/>
</dbReference>
<dbReference type="InterPro" id="IPR036291">
    <property type="entry name" value="NAD(P)-bd_dom_sf"/>
</dbReference>
<keyword evidence="4" id="KW-1185">Reference proteome</keyword>
<dbReference type="AlphaFoldDB" id="A0AAY4AKZ4"/>
<feature type="domain" description="NAD-dependent epimerase/dehydratase" evidence="1">
    <location>
        <begin position="3"/>
        <end position="214"/>
    </location>
</feature>
<accession>A0AAY4AKZ4</accession>
<dbReference type="PANTHER" id="PTHR11092">
    <property type="entry name" value="SUGAR NUCLEOTIDE EPIMERASE RELATED"/>
    <property type="match status" value="1"/>
</dbReference>